<sequence length="415" mass="45089">MRVVWGVCVGVLGFCAGCHTRAPVPTRQPIPTVAPVAAELPHIQPTSLEPDLTRLAKTSEKPVGLPTDRAYRQVTEAACQALVTQNAPLANALDDEGRVPANCATAVDQLQQAARYFAALELRNRAAADGLERFYQLAGAETQAELLRESFPIVDDALKRATAARAASVRFPLDPADLERQRTQMLAQLEQAEAGSELLNIDLKRRLGLSPSHERLWPSGDLGVTADTVDTEQAVNAALADRPELRGLRALQASLSPDTLPVARQRLREANPLLGASPPPVRGLARFLRHTRGPGAETLAELAVRKGQLANLIETRERAVADEARAAVVSLNAQTRRVQLARDRLDSWTASRDEAIKKRDANQPGAEFLVPQVTLEWLKARAEVAAEVTAWHQARVRLKAAQGWFAWEGVGGPKK</sequence>
<name>A0A6P2CQG7_9BACT</name>
<dbReference type="KEGG" id="gms:SOIL9_68970"/>
<dbReference type="RefSeq" id="WP_162665898.1">
    <property type="nucleotide sequence ID" value="NZ_LR593886.1"/>
</dbReference>
<evidence type="ECO:0000313" key="1">
    <source>
        <dbReference type="EMBL" id="VTR90817.1"/>
    </source>
</evidence>
<dbReference type="Gene3D" id="1.20.1600.10">
    <property type="entry name" value="Outer membrane efflux proteins (OEP)"/>
    <property type="match status" value="1"/>
</dbReference>
<dbReference type="Proteomes" id="UP000464178">
    <property type="component" value="Chromosome"/>
</dbReference>
<dbReference type="EMBL" id="LR593886">
    <property type="protein sequence ID" value="VTR90817.1"/>
    <property type="molecule type" value="Genomic_DNA"/>
</dbReference>
<evidence type="ECO:0000313" key="2">
    <source>
        <dbReference type="Proteomes" id="UP000464178"/>
    </source>
</evidence>
<dbReference type="AlphaFoldDB" id="A0A6P2CQG7"/>
<keyword evidence="2" id="KW-1185">Reference proteome</keyword>
<dbReference type="SUPFAM" id="SSF56954">
    <property type="entry name" value="Outer membrane efflux proteins (OEP)"/>
    <property type="match status" value="1"/>
</dbReference>
<gene>
    <name evidence="1" type="ORF">SOIL9_68970</name>
</gene>
<proteinExistence type="predicted"/>
<protein>
    <recommendedName>
        <fullName evidence="3">TolC family protein</fullName>
    </recommendedName>
</protein>
<accession>A0A6P2CQG7</accession>
<evidence type="ECO:0008006" key="3">
    <source>
        <dbReference type="Google" id="ProtNLM"/>
    </source>
</evidence>
<reference evidence="1 2" key="1">
    <citation type="submission" date="2019-05" db="EMBL/GenBank/DDBJ databases">
        <authorList>
            <consortium name="Science for Life Laboratories"/>
        </authorList>
    </citation>
    <scope>NUCLEOTIDE SEQUENCE [LARGE SCALE GENOMIC DNA]</scope>
    <source>
        <strain evidence="1">Soil9</strain>
    </source>
</reference>
<organism evidence="1 2">
    <name type="scientific">Gemmata massiliana</name>
    <dbReference type="NCBI Taxonomy" id="1210884"/>
    <lineage>
        <taxon>Bacteria</taxon>
        <taxon>Pseudomonadati</taxon>
        <taxon>Planctomycetota</taxon>
        <taxon>Planctomycetia</taxon>
        <taxon>Gemmatales</taxon>
        <taxon>Gemmataceae</taxon>
        <taxon>Gemmata</taxon>
    </lineage>
</organism>